<sequence length="70" mass="7954">MYQLNLWASTFTKRKHCFYLKLNPIIPQTTLASDKVKFSAHIGSQIPEMFTSTWPSCVAEPVANCTFVSK</sequence>
<protein>
    <submittedName>
        <fullName evidence="1">Uncharacterized protein</fullName>
    </submittedName>
</protein>
<gene>
    <name evidence="1" type="ORF">DPMN_035883</name>
</gene>
<name>A0A9D4M9N9_DREPO</name>
<comment type="caution">
    <text evidence="1">The sequence shown here is derived from an EMBL/GenBank/DDBJ whole genome shotgun (WGS) entry which is preliminary data.</text>
</comment>
<evidence type="ECO:0000313" key="2">
    <source>
        <dbReference type="Proteomes" id="UP000828390"/>
    </source>
</evidence>
<dbReference type="AlphaFoldDB" id="A0A9D4M9N9"/>
<reference evidence="1" key="1">
    <citation type="journal article" date="2019" name="bioRxiv">
        <title>The Genome of the Zebra Mussel, Dreissena polymorpha: A Resource for Invasive Species Research.</title>
        <authorList>
            <person name="McCartney M.A."/>
            <person name="Auch B."/>
            <person name="Kono T."/>
            <person name="Mallez S."/>
            <person name="Zhang Y."/>
            <person name="Obille A."/>
            <person name="Becker A."/>
            <person name="Abrahante J.E."/>
            <person name="Garbe J."/>
            <person name="Badalamenti J.P."/>
            <person name="Herman A."/>
            <person name="Mangelson H."/>
            <person name="Liachko I."/>
            <person name="Sullivan S."/>
            <person name="Sone E.D."/>
            <person name="Koren S."/>
            <person name="Silverstein K.A.T."/>
            <person name="Beckman K.B."/>
            <person name="Gohl D.M."/>
        </authorList>
    </citation>
    <scope>NUCLEOTIDE SEQUENCE</scope>
    <source>
        <strain evidence="1">Duluth1</strain>
        <tissue evidence="1">Whole animal</tissue>
    </source>
</reference>
<organism evidence="1 2">
    <name type="scientific">Dreissena polymorpha</name>
    <name type="common">Zebra mussel</name>
    <name type="synonym">Mytilus polymorpha</name>
    <dbReference type="NCBI Taxonomy" id="45954"/>
    <lineage>
        <taxon>Eukaryota</taxon>
        <taxon>Metazoa</taxon>
        <taxon>Spiralia</taxon>
        <taxon>Lophotrochozoa</taxon>
        <taxon>Mollusca</taxon>
        <taxon>Bivalvia</taxon>
        <taxon>Autobranchia</taxon>
        <taxon>Heteroconchia</taxon>
        <taxon>Euheterodonta</taxon>
        <taxon>Imparidentia</taxon>
        <taxon>Neoheterodontei</taxon>
        <taxon>Myida</taxon>
        <taxon>Dreissenoidea</taxon>
        <taxon>Dreissenidae</taxon>
        <taxon>Dreissena</taxon>
    </lineage>
</organism>
<dbReference type="EMBL" id="JAIWYP010000002">
    <property type="protein sequence ID" value="KAH3872663.1"/>
    <property type="molecule type" value="Genomic_DNA"/>
</dbReference>
<evidence type="ECO:0000313" key="1">
    <source>
        <dbReference type="EMBL" id="KAH3872663.1"/>
    </source>
</evidence>
<reference evidence="1" key="2">
    <citation type="submission" date="2020-11" db="EMBL/GenBank/DDBJ databases">
        <authorList>
            <person name="McCartney M.A."/>
            <person name="Auch B."/>
            <person name="Kono T."/>
            <person name="Mallez S."/>
            <person name="Becker A."/>
            <person name="Gohl D.M."/>
            <person name="Silverstein K.A.T."/>
            <person name="Koren S."/>
            <person name="Bechman K.B."/>
            <person name="Herman A."/>
            <person name="Abrahante J.E."/>
            <person name="Garbe J."/>
        </authorList>
    </citation>
    <scope>NUCLEOTIDE SEQUENCE</scope>
    <source>
        <strain evidence="1">Duluth1</strain>
        <tissue evidence="1">Whole animal</tissue>
    </source>
</reference>
<keyword evidence="2" id="KW-1185">Reference proteome</keyword>
<proteinExistence type="predicted"/>
<accession>A0A9D4M9N9</accession>
<dbReference type="Proteomes" id="UP000828390">
    <property type="component" value="Unassembled WGS sequence"/>
</dbReference>